<gene>
    <name evidence="1" type="ORF">BV25DRAFT_1973088</name>
</gene>
<proteinExistence type="predicted"/>
<dbReference type="EMBL" id="MU277248">
    <property type="protein sequence ID" value="KAI0057376.1"/>
    <property type="molecule type" value="Genomic_DNA"/>
</dbReference>
<reference evidence="1" key="1">
    <citation type="submission" date="2021-03" db="EMBL/GenBank/DDBJ databases">
        <authorList>
            <consortium name="DOE Joint Genome Institute"/>
            <person name="Ahrendt S."/>
            <person name="Looney B.P."/>
            <person name="Miyauchi S."/>
            <person name="Morin E."/>
            <person name="Drula E."/>
            <person name="Courty P.E."/>
            <person name="Chicoki N."/>
            <person name="Fauchery L."/>
            <person name="Kohler A."/>
            <person name="Kuo A."/>
            <person name="Labutti K."/>
            <person name="Pangilinan J."/>
            <person name="Lipzen A."/>
            <person name="Riley R."/>
            <person name="Andreopoulos W."/>
            <person name="He G."/>
            <person name="Johnson J."/>
            <person name="Barry K.W."/>
            <person name="Grigoriev I.V."/>
            <person name="Nagy L."/>
            <person name="Hibbett D."/>
            <person name="Henrissat B."/>
            <person name="Matheny P.B."/>
            <person name="Labbe J."/>
            <person name="Martin F."/>
        </authorList>
    </citation>
    <scope>NUCLEOTIDE SEQUENCE</scope>
    <source>
        <strain evidence="1">HHB10654</strain>
    </source>
</reference>
<keyword evidence="2" id="KW-1185">Reference proteome</keyword>
<name>A0ACB8SNN1_9AGAM</name>
<protein>
    <submittedName>
        <fullName evidence="1">Uncharacterized protein</fullName>
    </submittedName>
</protein>
<sequence length="1426" mass="155452">MTTLHVTFTVRNQHAFQRYLEGSKPAKPAGAGSSGSRSWTRPSPLTLPPADVNARDTLGRTVLHLACAATDPAALEYVRMLLANPGIDVNVRDKESRWTALHRALYHGNLAAAILLLQRSDTDASVKDAEGYTAFDLYNTTVEHTKPGPLNDAHLQAELFTWGSNRNAALGHADGDDRAYPEQVTLRRGDKAGGDLAFQESLAFRLKPAAVRDVEMSRLHTVVVTDERRGNIRVCGFASTGRLGPGGGQHTQHLFGSLAQFEHTIVSVALGQDHTLALTDIGTVLSWGLNRFSQLGYELPVSQRGEEPVQATPRGVTGLKRETVIGVAACKTASACWTAKEVFTWGKNNGQLGACRAGGAYPVQPVPRIVSRITRPVTSIALTDTGMACLLATKEVILLSRDVQLRINFPSDGFHNMPSDFLAYRPPHAINNTSISKVICNDSIFAAVSANGEMFTFSAPSEGESASTGKEKGPIVKPQRVWALRKQWSAVRDAALGSDGSMIICTDSGHVFVRERNLKSGQGPGAKTFKFQRVPYIQRAVSVRANGTGAMSALKSPFRPRPVEIVGNSLAQDLAKVRPYMQYARPGQSNKPTPTEATIKQAPRDVDEDEDTQDVVILDDASEIERLCEILIQDKRARRRYDGRGLYDHEGAPRLASGADLMIRVQSSTEFPVHRLVLGARCPTLSDLLSGKKGIHDPKSGIAVKLLPSSSSRPVRSGSMLRPEELPRLSFTGCHALSVLILVHYLYSDNLLAIGDSRIVRGAQALLGSVKVPHTQIVRELQFLARLLDMATVSETLSWSSKRIPQQSMVSQMKALFHQTVDGSGGALRPDVVLQLADRQVFCHSVVLRARTELFQSFFDTDDWTVRRSSEEGMITLNFSHLSWRAMEYVVRFMCCGEEGEMFDRLDFIDSVDALLDLLLDIMSAANELLLDRLVLICASIVLDYLNIHNVCSVFAEAALLDCLPFLESLQQYMAVNMETLLESRMLDDLDPRLIRQLLQSIRLQQSDKLPTTRSNRLVEQAMERNREWLDQQDIPEAIIRTVHHKESPRLSPRTTRRPSLPTSPVNSPFMKPDVSRSTQAAPVGDDIFAMDDSDFVPTLNLDASPGVDVQNTPYKPGPWKAKSTAPKVDMKSILAEAESLSSSARVSIPIQKAPSRDRIRPSLPPPMTAADPSISGSPSTSHKASGSPWRLPIPPASPTPIGAPLPRGSPGGSPALTPPVVHRPAETSRPAPPSGGSPARLGQKMPATGSRPVQSIPGLGPVITPSRQVQIAAAGPTVPRRVPGGSKAWTLSPVQPIVQPSPSGSVSFVAIQQSQSEQDTAPRDRRSLKEIQDEERDRQVEEDFMKWWAAEEERLRQEAEAVAPAPKASRSKKPTSKKQSPKKPPVVKVDASEAAASSDRPRKRPQAQKNKAGHHVSSAENSASA</sequence>
<accession>A0ACB8SNN1</accession>
<evidence type="ECO:0000313" key="1">
    <source>
        <dbReference type="EMBL" id="KAI0057376.1"/>
    </source>
</evidence>
<dbReference type="Proteomes" id="UP000814140">
    <property type="component" value="Unassembled WGS sequence"/>
</dbReference>
<evidence type="ECO:0000313" key="2">
    <source>
        <dbReference type="Proteomes" id="UP000814140"/>
    </source>
</evidence>
<comment type="caution">
    <text evidence="1">The sequence shown here is derived from an EMBL/GenBank/DDBJ whole genome shotgun (WGS) entry which is preliminary data.</text>
</comment>
<reference evidence="1" key="2">
    <citation type="journal article" date="2022" name="New Phytol.">
        <title>Evolutionary transition to the ectomycorrhizal habit in the genomes of a hyperdiverse lineage of mushroom-forming fungi.</title>
        <authorList>
            <person name="Looney B."/>
            <person name="Miyauchi S."/>
            <person name="Morin E."/>
            <person name="Drula E."/>
            <person name="Courty P.E."/>
            <person name="Kohler A."/>
            <person name="Kuo A."/>
            <person name="LaButti K."/>
            <person name="Pangilinan J."/>
            <person name="Lipzen A."/>
            <person name="Riley R."/>
            <person name="Andreopoulos W."/>
            <person name="He G."/>
            <person name="Johnson J."/>
            <person name="Nolan M."/>
            <person name="Tritt A."/>
            <person name="Barry K.W."/>
            <person name="Grigoriev I.V."/>
            <person name="Nagy L.G."/>
            <person name="Hibbett D."/>
            <person name="Henrissat B."/>
            <person name="Matheny P.B."/>
            <person name="Labbe J."/>
            <person name="Martin F.M."/>
        </authorList>
    </citation>
    <scope>NUCLEOTIDE SEQUENCE</scope>
    <source>
        <strain evidence="1">HHB10654</strain>
    </source>
</reference>
<organism evidence="1 2">
    <name type="scientific">Artomyces pyxidatus</name>
    <dbReference type="NCBI Taxonomy" id="48021"/>
    <lineage>
        <taxon>Eukaryota</taxon>
        <taxon>Fungi</taxon>
        <taxon>Dikarya</taxon>
        <taxon>Basidiomycota</taxon>
        <taxon>Agaricomycotina</taxon>
        <taxon>Agaricomycetes</taxon>
        <taxon>Russulales</taxon>
        <taxon>Auriscalpiaceae</taxon>
        <taxon>Artomyces</taxon>
    </lineage>
</organism>